<organism evidence="5 6">
    <name type="scientific">Chloroflexus aggregans</name>
    <dbReference type="NCBI Taxonomy" id="152260"/>
    <lineage>
        <taxon>Bacteria</taxon>
        <taxon>Bacillati</taxon>
        <taxon>Chloroflexota</taxon>
        <taxon>Chloroflexia</taxon>
        <taxon>Chloroflexales</taxon>
        <taxon>Chloroflexineae</taxon>
        <taxon>Chloroflexaceae</taxon>
        <taxon>Chloroflexus</taxon>
    </lineage>
</organism>
<evidence type="ECO:0000256" key="1">
    <source>
        <dbReference type="ARBA" id="ARBA00022723"/>
    </source>
</evidence>
<dbReference type="Pfam" id="PF04055">
    <property type="entry name" value="Radical_SAM"/>
    <property type="match status" value="1"/>
</dbReference>
<proteinExistence type="predicted"/>
<keyword evidence="2" id="KW-0408">Iron</keyword>
<dbReference type="InterPro" id="IPR007197">
    <property type="entry name" value="rSAM"/>
</dbReference>
<keyword evidence="1" id="KW-0479">Metal-binding</keyword>
<reference evidence="5 6" key="1">
    <citation type="submission" date="2018-01" db="EMBL/GenBank/DDBJ databases">
        <title>Metagenomic assembled genomes from two thermal pools in the Uzon Caldera, Kamchatka, Russia.</title>
        <authorList>
            <person name="Wilkins L."/>
            <person name="Ettinger C."/>
        </authorList>
    </citation>
    <scope>NUCLEOTIDE SEQUENCE [LARGE SCALE GENOMIC DNA]</scope>
    <source>
        <strain evidence="5">ZAV-02</strain>
    </source>
</reference>
<dbReference type="InterPro" id="IPR040086">
    <property type="entry name" value="MJ0683-like"/>
</dbReference>
<dbReference type="AlphaFoldDB" id="A0A2J6X8U0"/>
<dbReference type="GO" id="GO:0051536">
    <property type="term" value="F:iron-sulfur cluster binding"/>
    <property type="evidence" value="ECO:0007669"/>
    <property type="project" value="UniProtKB-KW"/>
</dbReference>
<dbReference type="GO" id="GO:0046872">
    <property type="term" value="F:metal ion binding"/>
    <property type="evidence" value="ECO:0007669"/>
    <property type="project" value="UniProtKB-KW"/>
</dbReference>
<dbReference type="SFLD" id="SFLDS00029">
    <property type="entry name" value="Radical_SAM"/>
    <property type="match status" value="1"/>
</dbReference>
<feature type="non-terminal residue" evidence="5">
    <location>
        <position position="328"/>
    </location>
</feature>
<protein>
    <submittedName>
        <fullName evidence="5">Radical SAM protein</fullName>
    </submittedName>
</protein>
<accession>A0A2J6X8U0</accession>
<dbReference type="GO" id="GO:0003824">
    <property type="term" value="F:catalytic activity"/>
    <property type="evidence" value="ECO:0007669"/>
    <property type="project" value="InterPro"/>
</dbReference>
<keyword evidence="3" id="KW-0411">Iron-sulfur</keyword>
<evidence type="ECO:0000259" key="4">
    <source>
        <dbReference type="Pfam" id="PF04055"/>
    </source>
</evidence>
<dbReference type="PANTHER" id="PTHR43432:SF3">
    <property type="entry name" value="SLR0285 PROTEIN"/>
    <property type="match status" value="1"/>
</dbReference>
<evidence type="ECO:0000256" key="2">
    <source>
        <dbReference type="ARBA" id="ARBA00023004"/>
    </source>
</evidence>
<dbReference type="Proteomes" id="UP000243376">
    <property type="component" value="Unassembled WGS sequence"/>
</dbReference>
<evidence type="ECO:0000313" key="5">
    <source>
        <dbReference type="EMBL" id="PMP83694.1"/>
    </source>
</evidence>
<dbReference type="InterPro" id="IPR058240">
    <property type="entry name" value="rSAM_sf"/>
</dbReference>
<evidence type="ECO:0000313" key="6">
    <source>
        <dbReference type="Proteomes" id="UP000243376"/>
    </source>
</evidence>
<evidence type="ECO:0000256" key="3">
    <source>
        <dbReference type="ARBA" id="ARBA00023014"/>
    </source>
</evidence>
<comment type="caution">
    <text evidence="5">The sequence shown here is derived from an EMBL/GenBank/DDBJ whole genome shotgun (WGS) entry which is preliminary data.</text>
</comment>
<sequence length="328" mass="37631">MAYYQREIAPNVPPLSPRRPLINEYFLSSYTMSIYAGCEFGCPYCDSWVYHERPLNETIAIPVDLPQRLAAILPTIDRGDLIAISALSDPYQPAEETYRITRQVLQLFAEHRQPCLVMTKSPLVLEDRSLLQKINEQSLAIVVTTLLTLDQHLATRIEARAPSPQLRLELITELKRAGIPVGVALVPIMPYVNDSNLNLRRVLHACATAGADFVIWDYLHISNERHRHRINVLLNQLGSYPPRYYRDIYRDQATVNPLYRHDRDYELLQRCDELGLAPRAPHHLFAGKLSPQNEAALLLRHTAFRDRVQGRERLATLHRELADAVYRG</sequence>
<feature type="domain" description="Radical SAM core" evidence="4">
    <location>
        <begin position="32"/>
        <end position="196"/>
    </location>
</feature>
<dbReference type="SUPFAM" id="SSF102114">
    <property type="entry name" value="Radical SAM enzymes"/>
    <property type="match status" value="1"/>
</dbReference>
<dbReference type="SFLD" id="SFLDG01084">
    <property type="entry name" value="Uncharacterised_Radical_SAM_Su"/>
    <property type="match status" value="1"/>
</dbReference>
<dbReference type="EMBL" id="PNIQ01000321">
    <property type="protein sequence ID" value="PMP83694.1"/>
    <property type="molecule type" value="Genomic_DNA"/>
</dbReference>
<dbReference type="CDD" id="cd01335">
    <property type="entry name" value="Radical_SAM"/>
    <property type="match status" value="1"/>
</dbReference>
<gene>
    <name evidence="5" type="ORF">C0184_04945</name>
</gene>
<dbReference type="PANTHER" id="PTHR43432">
    <property type="entry name" value="SLR0285 PROTEIN"/>
    <property type="match status" value="1"/>
</dbReference>
<dbReference type="Gene3D" id="3.80.30.30">
    <property type="match status" value="1"/>
</dbReference>
<name>A0A2J6X8U0_9CHLR</name>